<evidence type="ECO:0000256" key="5">
    <source>
        <dbReference type="SAM" id="MobiDB-lite"/>
    </source>
</evidence>
<proteinExistence type="predicted"/>
<comment type="catalytic activity">
    <reaction evidence="1">
        <text>ATP + protein L-histidine = ADP + protein N-phospho-L-histidine.</text>
        <dbReference type="EC" id="2.7.13.3"/>
    </reaction>
</comment>
<dbReference type="Proteomes" id="UP000280296">
    <property type="component" value="Unassembled WGS sequence"/>
</dbReference>
<name>A0A432ML61_9BACT</name>
<dbReference type="SUPFAM" id="SSF52172">
    <property type="entry name" value="CheY-like"/>
    <property type="match status" value="1"/>
</dbReference>
<dbReference type="CDD" id="cd17569">
    <property type="entry name" value="REC_HupR-like"/>
    <property type="match status" value="1"/>
</dbReference>
<dbReference type="InterPro" id="IPR003661">
    <property type="entry name" value="HisK_dim/P_dom"/>
</dbReference>
<feature type="modified residue" description="4-aspartylphosphate" evidence="4">
    <location>
        <position position="72"/>
    </location>
</feature>
<dbReference type="Pfam" id="PF00072">
    <property type="entry name" value="Response_reg"/>
    <property type="match status" value="1"/>
</dbReference>
<dbReference type="InterPro" id="IPR001789">
    <property type="entry name" value="Sig_transdc_resp-reg_receiver"/>
</dbReference>
<evidence type="ECO:0000259" key="6">
    <source>
        <dbReference type="PROSITE" id="PS50109"/>
    </source>
</evidence>
<dbReference type="SMART" id="SM00387">
    <property type="entry name" value="HATPase_c"/>
    <property type="match status" value="1"/>
</dbReference>
<dbReference type="InterPro" id="IPR005467">
    <property type="entry name" value="His_kinase_dom"/>
</dbReference>
<dbReference type="GO" id="GO:0000155">
    <property type="term" value="F:phosphorelay sensor kinase activity"/>
    <property type="evidence" value="ECO:0007669"/>
    <property type="project" value="InterPro"/>
</dbReference>
<dbReference type="SMART" id="SM00448">
    <property type="entry name" value="REC"/>
    <property type="match status" value="1"/>
</dbReference>
<dbReference type="InterPro" id="IPR004358">
    <property type="entry name" value="Sig_transdc_His_kin-like_C"/>
</dbReference>
<dbReference type="PRINTS" id="PR00344">
    <property type="entry name" value="BCTRLSENSOR"/>
</dbReference>
<evidence type="ECO:0000313" key="9">
    <source>
        <dbReference type="Proteomes" id="UP000280296"/>
    </source>
</evidence>
<keyword evidence="3 4" id="KW-0597">Phosphoprotein</keyword>
<evidence type="ECO:0000256" key="4">
    <source>
        <dbReference type="PROSITE-ProRule" id="PRU00169"/>
    </source>
</evidence>
<feature type="region of interest" description="Disordered" evidence="5">
    <location>
        <begin position="1"/>
        <end position="20"/>
    </location>
</feature>
<reference evidence="8 9" key="2">
    <citation type="submission" date="2019-01" db="EMBL/GenBank/DDBJ databases">
        <title>Tautonia sociabilis, a novel thermotolerant planctomycete of Isosphaeraceae family, isolated from a 4000 m deep subterranean habitat.</title>
        <authorList>
            <person name="Kovaleva O.L."/>
            <person name="Elcheninov A.G."/>
            <person name="Van Heerden E."/>
            <person name="Toshchakov S.V."/>
            <person name="Novikov A."/>
            <person name="Bonch-Osmolovskaya E.A."/>
            <person name="Kublanov I.V."/>
        </authorList>
    </citation>
    <scope>NUCLEOTIDE SEQUENCE [LARGE SCALE GENOMIC DNA]</scope>
    <source>
        <strain evidence="8 9">GM2012</strain>
    </source>
</reference>
<dbReference type="EMBL" id="RYZH01000016">
    <property type="protein sequence ID" value="RUL87875.1"/>
    <property type="molecule type" value="Genomic_DNA"/>
</dbReference>
<dbReference type="Gene3D" id="3.40.50.2300">
    <property type="match status" value="1"/>
</dbReference>
<dbReference type="PROSITE" id="PS50110">
    <property type="entry name" value="RESPONSE_REGULATORY"/>
    <property type="match status" value="1"/>
</dbReference>
<protein>
    <recommendedName>
        <fullName evidence="2">histidine kinase</fullName>
        <ecNumber evidence="2">2.7.13.3</ecNumber>
    </recommendedName>
</protein>
<dbReference type="PANTHER" id="PTHR43547:SF2">
    <property type="entry name" value="HYBRID SIGNAL TRANSDUCTION HISTIDINE KINASE C"/>
    <property type="match status" value="1"/>
</dbReference>
<dbReference type="RefSeq" id="WP_126725191.1">
    <property type="nucleotide sequence ID" value="NZ_RYZH01000016.1"/>
</dbReference>
<evidence type="ECO:0000259" key="7">
    <source>
        <dbReference type="PROSITE" id="PS50110"/>
    </source>
</evidence>
<gene>
    <name evidence="8" type="ORF">TsocGM_10100</name>
</gene>
<dbReference type="CDD" id="cd00082">
    <property type="entry name" value="HisKA"/>
    <property type="match status" value="1"/>
</dbReference>
<dbReference type="PANTHER" id="PTHR43547">
    <property type="entry name" value="TWO-COMPONENT HISTIDINE KINASE"/>
    <property type="match status" value="1"/>
</dbReference>
<comment type="caution">
    <text evidence="8">The sequence shown here is derived from an EMBL/GenBank/DDBJ whole genome shotgun (WGS) entry which is preliminary data.</text>
</comment>
<dbReference type="InterPro" id="IPR003594">
    <property type="entry name" value="HATPase_dom"/>
</dbReference>
<sequence>MAEAAPHRPAPAPPPSAGRRHKPVLLVVDDEPEVLRSLFDLFRLDYRVLTATRGAEALELLGREDVSVIMSDQRMPEMSGVEFLRRARAIRPEATRLLITGYADLKAVIDAINEGHVFRYVAKPWEPDELGTVIRQAVEHHDLIVDKQRLIEELSAANVRLAEANRLKSNFIEVASHELNTPVTIVLGMAELWKLTHPGRADDPQGDWVDRILAAGRRLASTVERMLKLLHADRLAPTLDARSVELGPLARGVVDDVGPYLDARHQRIELDLAPGLGSAELDRDKIADALSNLVINAIKFTPDGGTIRLSAQPDGEDFVRFEVADEGVGIEPRACALVFEPFFTGFDTMHHSSGDFQFGKRGIGLGLSLVRTFVEMHGGTASCRSEPGVGSTFQIRLPRRLAKESRGVPPPTEADGEG</sequence>
<dbReference type="OrthoDB" id="9813394at2"/>
<dbReference type="InterPro" id="IPR036890">
    <property type="entry name" value="HATPase_C_sf"/>
</dbReference>
<dbReference type="InterPro" id="IPR036097">
    <property type="entry name" value="HisK_dim/P_sf"/>
</dbReference>
<dbReference type="SUPFAM" id="SSF55874">
    <property type="entry name" value="ATPase domain of HSP90 chaperone/DNA topoisomerase II/histidine kinase"/>
    <property type="match status" value="1"/>
</dbReference>
<dbReference type="SUPFAM" id="SSF47384">
    <property type="entry name" value="Homodimeric domain of signal transducing histidine kinase"/>
    <property type="match status" value="1"/>
</dbReference>
<accession>A0A432ML61</accession>
<keyword evidence="8" id="KW-0418">Kinase</keyword>
<dbReference type="Gene3D" id="3.30.565.10">
    <property type="entry name" value="Histidine kinase-like ATPase, C-terminal domain"/>
    <property type="match status" value="1"/>
</dbReference>
<evidence type="ECO:0000313" key="8">
    <source>
        <dbReference type="EMBL" id="RUL87875.1"/>
    </source>
</evidence>
<evidence type="ECO:0000256" key="3">
    <source>
        <dbReference type="ARBA" id="ARBA00022553"/>
    </source>
</evidence>
<evidence type="ECO:0000256" key="2">
    <source>
        <dbReference type="ARBA" id="ARBA00012438"/>
    </source>
</evidence>
<dbReference type="InterPro" id="IPR011006">
    <property type="entry name" value="CheY-like_superfamily"/>
</dbReference>
<dbReference type="AlphaFoldDB" id="A0A432ML61"/>
<dbReference type="SMART" id="SM00388">
    <property type="entry name" value="HisKA"/>
    <property type="match status" value="1"/>
</dbReference>
<keyword evidence="8" id="KW-0808">Transferase</keyword>
<dbReference type="PROSITE" id="PS50109">
    <property type="entry name" value="HIS_KIN"/>
    <property type="match status" value="1"/>
</dbReference>
<organism evidence="8 9">
    <name type="scientific">Tautonia sociabilis</name>
    <dbReference type="NCBI Taxonomy" id="2080755"/>
    <lineage>
        <taxon>Bacteria</taxon>
        <taxon>Pseudomonadati</taxon>
        <taxon>Planctomycetota</taxon>
        <taxon>Planctomycetia</taxon>
        <taxon>Isosphaerales</taxon>
        <taxon>Isosphaeraceae</taxon>
        <taxon>Tautonia</taxon>
    </lineage>
</organism>
<evidence type="ECO:0000256" key="1">
    <source>
        <dbReference type="ARBA" id="ARBA00000085"/>
    </source>
</evidence>
<dbReference type="Pfam" id="PF02518">
    <property type="entry name" value="HATPase_c"/>
    <property type="match status" value="1"/>
</dbReference>
<reference evidence="8 9" key="1">
    <citation type="submission" date="2018-12" db="EMBL/GenBank/DDBJ databases">
        <authorList>
            <person name="Toschakov S.V."/>
        </authorList>
    </citation>
    <scope>NUCLEOTIDE SEQUENCE [LARGE SCALE GENOMIC DNA]</scope>
    <source>
        <strain evidence="8 9">GM2012</strain>
    </source>
</reference>
<dbReference type="EC" id="2.7.13.3" evidence="2"/>
<dbReference type="Pfam" id="PF00512">
    <property type="entry name" value="HisKA"/>
    <property type="match status" value="1"/>
</dbReference>
<feature type="domain" description="Histidine kinase" evidence="6">
    <location>
        <begin position="174"/>
        <end position="401"/>
    </location>
</feature>
<keyword evidence="9" id="KW-1185">Reference proteome</keyword>
<dbReference type="Gene3D" id="1.10.287.130">
    <property type="match status" value="1"/>
</dbReference>
<feature type="domain" description="Response regulatory" evidence="7">
    <location>
        <begin position="24"/>
        <end position="138"/>
    </location>
</feature>